<dbReference type="PANTHER" id="PTHR47128">
    <property type="match status" value="1"/>
</dbReference>
<dbReference type="GO" id="GO:0009523">
    <property type="term" value="C:photosystem II"/>
    <property type="evidence" value="ECO:0007669"/>
    <property type="project" value="UniProtKB-KW"/>
</dbReference>
<evidence type="ECO:0000259" key="3">
    <source>
        <dbReference type="Pfam" id="PF13460"/>
    </source>
</evidence>
<dbReference type="Proteomes" id="UP000033109">
    <property type="component" value="Chromosome"/>
</dbReference>
<sequence length="290" mass="31073">MKQVLLAGATGHLGRHLLRALKQQGFIVTVLARSEQKASALSPAPDRLLFADATHPDSLSGCCQGIDVVASAVGKSISLKDWSKTTFHEVDYQANYNLLQEAKAAGIQQFIYISAFSAEQHPELAYFKAHADFSEALKQSGISYTIVQPTALFSVFDEMTAMARKGMLGVIDSGAALTNPVFEGDVANVAVESIGGPSEVIPIGGKRIYSRLELAKLVGRAAGYEGRIIHAPKTAIKLLLPLVKLFSPSLCHTLAFLTKVSVENCVAPQLGEFTLEDYLKLPEKASKASA</sequence>
<dbReference type="AlphaFoldDB" id="A0A0E3UYY0"/>
<dbReference type="PANTHER" id="PTHR47128:SF2">
    <property type="entry name" value="PROTEIN HIGH CHLOROPHYLL FLUORESCENCE PHENOTYPE 244, CHLOROPLASTIC"/>
    <property type="match status" value="1"/>
</dbReference>
<dbReference type="EMBL" id="CP009621">
    <property type="protein sequence ID" value="AKD04856.1"/>
    <property type="molecule type" value="Genomic_DNA"/>
</dbReference>
<dbReference type="InterPro" id="IPR016040">
    <property type="entry name" value="NAD(P)-bd_dom"/>
</dbReference>
<dbReference type="HOGENOM" id="CLU_007383_6_6_10"/>
<evidence type="ECO:0000256" key="2">
    <source>
        <dbReference type="ARBA" id="ARBA00023276"/>
    </source>
</evidence>
<dbReference type="OrthoDB" id="9803892at2"/>
<feature type="domain" description="NAD(P)-binding" evidence="3">
    <location>
        <begin position="8"/>
        <end position="193"/>
    </location>
</feature>
<dbReference type="CDD" id="cd05243">
    <property type="entry name" value="SDR_a5"/>
    <property type="match status" value="1"/>
</dbReference>
<dbReference type="InterPro" id="IPR044256">
    <property type="entry name" value="HCF244-like"/>
</dbReference>
<protein>
    <submittedName>
        <fullName evidence="4">NAD-dependent dehydratase</fullName>
    </submittedName>
</protein>
<dbReference type="STRING" id="400092.PKOR_19315"/>
<dbReference type="Gene3D" id="3.40.50.720">
    <property type="entry name" value="NAD(P)-binding Rossmann-like Domain"/>
    <property type="match status" value="1"/>
</dbReference>
<evidence type="ECO:0000256" key="1">
    <source>
        <dbReference type="ARBA" id="ARBA00022531"/>
    </source>
</evidence>
<dbReference type="Pfam" id="PF13460">
    <property type="entry name" value="NAD_binding_10"/>
    <property type="match status" value="1"/>
</dbReference>
<proteinExistence type="predicted"/>
<gene>
    <name evidence="4" type="ORF">PKOR_19315</name>
</gene>
<accession>A0A0E3UYY0</accession>
<evidence type="ECO:0000313" key="4">
    <source>
        <dbReference type="EMBL" id="AKD04856.1"/>
    </source>
</evidence>
<dbReference type="InterPro" id="IPR036291">
    <property type="entry name" value="NAD(P)-bd_dom_sf"/>
</dbReference>
<dbReference type="KEGG" id="pko:PKOR_19315"/>
<dbReference type="RefSeq" id="WP_046312861.1">
    <property type="nucleotide sequence ID" value="NZ_CBCSCY010000074.1"/>
</dbReference>
<keyword evidence="5" id="KW-1185">Reference proteome</keyword>
<keyword evidence="1" id="KW-0602">Photosynthesis</keyword>
<dbReference type="SUPFAM" id="SSF51735">
    <property type="entry name" value="NAD(P)-binding Rossmann-fold domains"/>
    <property type="match status" value="1"/>
</dbReference>
<reference evidence="4 5" key="1">
    <citation type="journal article" date="2015" name="Sci. Rep.">
        <title>Unraveling adaptation of Pontibacter korlensis to radiation and infertility in desert through complete genome and comparative transcriptomic analysis.</title>
        <authorList>
            <person name="Dai J."/>
            <person name="Dai W."/>
            <person name="Qiu C."/>
            <person name="Yang Z."/>
            <person name="Zhang Y."/>
            <person name="Zhou M."/>
            <person name="Zhang L."/>
            <person name="Fang C."/>
            <person name="Gao Q."/>
            <person name="Yang Q."/>
            <person name="Li X."/>
            <person name="Wang Z."/>
            <person name="Wang Z."/>
            <person name="Jia Z."/>
            <person name="Chen X."/>
        </authorList>
    </citation>
    <scope>NUCLEOTIDE SEQUENCE [LARGE SCALE GENOMIC DNA]</scope>
    <source>
        <strain evidence="4 5">X14-1T</strain>
    </source>
</reference>
<organism evidence="4 5">
    <name type="scientific">Pontibacter korlensis</name>
    <dbReference type="NCBI Taxonomy" id="400092"/>
    <lineage>
        <taxon>Bacteria</taxon>
        <taxon>Pseudomonadati</taxon>
        <taxon>Bacteroidota</taxon>
        <taxon>Cytophagia</taxon>
        <taxon>Cytophagales</taxon>
        <taxon>Hymenobacteraceae</taxon>
        <taxon>Pontibacter</taxon>
    </lineage>
</organism>
<keyword evidence="2" id="KW-0604">Photosystem II</keyword>
<dbReference type="PATRIC" id="fig|400092.3.peg.4224"/>
<evidence type="ECO:0000313" key="5">
    <source>
        <dbReference type="Proteomes" id="UP000033109"/>
    </source>
</evidence>
<dbReference type="GO" id="GO:0015979">
    <property type="term" value="P:photosynthesis"/>
    <property type="evidence" value="ECO:0007669"/>
    <property type="project" value="UniProtKB-KW"/>
</dbReference>
<name>A0A0E3UYY0_9BACT</name>